<name>A0A8D8THZ4_9HEMI</name>
<organism evidence="1">
    <name type="scientific">Cacopsylla melanoneura</name>
    <dbReference type="NCBI Taxonomy" id="428564"/>
    <lineage>
        <taxon>Eukaryota</taxon>
        <taxon>Metazoa</taxon>
        <taxon>Ecdysozoa</taxon>
        <taxon>Arthropoda</taxon>
        <taxon>Hexapoda</taxon>
        <taxon>Insecta</taxon>
        <taxon>Pterygota</taxon>
        <taxon>Neoptera</taxon>
        <taxon>Paraneoptera</taxon>
        <taxon>Hemiptera</taxon>
        <taxon>Sternorrhyncha</taxon>
        <taxon>Psylloidea</taxon>
        <taxon>Psyllidae</taxon>
        <taxon>Psyllinae</taxon>
        <taxon>Cacopsylla</taxon>
    </lineage>
</organism>
<dbReference type="AlphaFoldDB" id="A0A8D8THZ4"/>
<protein>
    <submittedName>
        <fullName evidence="1">Uncharacterized protein</fullName>
    </submittedName>
</protein>
<accession>A0A8D8THZ4</accession>
<sequence>MCVKYQPQWDSCNNVGNLLDFEPGSWWFKPSVSIKFMVVANLLTHFEFLDQSVPVFLSLLPIPVKIAHTHSFVPTSLPLFYTWLQAPPFLRSYLPPSFLY</sequence>
<reference evidence="1" key="1">
    <citation type="submission" date="2021-05" db="EMBL/GenBank/DDBJ databases">
        <authorList>
            <person name="Alioto T."/>
            <person name="Alioto T."/>
            <person name="Gomez Garrido J."/>
        </authorList>
    </citation>
    <scope>NUCLEOTIDE SEQUENCE</scope>
</reference>
<proteinExistence type="predicted"/>
<evidence type="ECO:0000313" key="1">
    <source>
        <dbReference type="EMBL" id="CAG6687346.1"/>
    </source>
</evidence>
<dbReference type="EMBL" id="HBUF01281064">
    <property type="protein sequence ID" value="CAG6687346.1"/>
    <property type="molecule type" value="Transcribed_RNA"/>
</dbReference>